<organism evidence="1 2">
    <name type="scientific">Thermosynechococcus vestitus (strain NIES-2133 / IAM M-273 / BP-1)</name>
    <dbReference type="NCBI Taxonomy" id="197221"/>
    <lineage>
        <taxon>Bacteria</taxon>
        <taxon>Bacillati</taxon>
        <taxon>Cyanobacteriota</taxon>
        <taxon>Cyanophyceae</taxon>
        <taxon>Acaryochloridales</taxon>
        <taxon>Thermosynechococcaceae</taxon>
        <taxon>Thermosynechococcus</taxon>
    </lineage>
</organism>
<dbReference type="KEGG" id="tel:tsr1414"/>
<sequence>MMGKGAIASVIASFWVNSSDHSYLTEGGSAFPPPWLEWSEKPIKTHKESHS</sequence>
<proteinExistence type="predicted"/>
<dbReference type="EMBL" id="BA000039">
    <property type="protein sequence ID" value="BAC08966.1"/>
    <property type="molecule type" value="Genomic_DNA"/>
</dbReference>
<gene>
    <name evidence="1" type="ordered locus">tsr1414</name>
</gene>
<evidence type="ECO:0000313" key="1">
    <source>
        <dbReference type="EMBL" id="BAC08966.1"/>
    </source>
</evidence>
<dbReference type="AlphaFoldDB" id="Q8DJ17"/>
<evidence type="ECO:0000313" key="2">
    <source>
        <dbReference type="Proteomes" id="UP000000440"/>
    </source>
</evidence>
<keyword evidence="2" id="KW-1185">Reference proteome</keyword>
<protein>
    <submittedName>
        <fullName evidence="1">Tsr1414 protein</fullName>
    </submittedName>
</protein>
<dbReference type="EnsemblBacteria" id="BAC08966">
    <property type="protein sequence ID" value="BAC08966"/>
    <property type="gene ID" value="BAC08966"/>
</dbReference>
<name>Q8DJ17_THEVB</name>
<reference evidence="1 2" key="1">
    <citation type="journal article" date="2002" name="DNA Res.">
        <title>Complete genome structure of the thermophilic cyanobacterium Thermosynechococcus elongatus BP-1.</title>
        <authorList>
            <person name="Nakamura Y."/>
            <person name="Kaneko T."/>
            <person name="Sato S."/>
            <person name="Ikeuchi M."/>
            <person name="Katoh H."/>
            <person name="Sasamoto S."/>
            <person name="Watanabe A."/>
            <person name="Iriguchi M."/>
            <person name="Kawashima K."/>
            <person name="Kimura T."/>
            <person name="Kishida Y."/>
            <person name="Kiyokawa C."/>
            <person name="Kohara M."/>
            <person name="Matsumoto M."/>
            <person name="Matsuno A."/>
            <person name="Nakazaki N."/>
            <person name="Shimpo S."/>
            <person name="Sugimoto M."/>
            <person name="Takeuchi C."/>
            <person name="Yamada M."/>
            <person name="Tabata S."/>
        </authorList>
    </citation>
    <scope>NUCLEOTIDE SEQUENCE [LARGE SCALE GENOMIC DNA]</scope>
    <source>
        <strain evidence="2">IAM M-273 / NIES-2133 / BP-1</strain>
    </source>
</reference>
<accession>Q8DJ17</accession>
<dbReference type="Proteomes" id="UP000000440">
    <property type="component" value="Chromosome"/>
</dbReference>